<evidence type="ECO:0000313" key="1">
    <source>
        <dbReference type="EMBL" id="KAK9675675.1"/>
    </source>
</evidence>
<dbReference type="AlphaFoldDB" id="A0AAW1HGX7"/>
<dbReference type="Proteomes" id="UP001443914">
    <property type="component" value="Unassembled WGS sequence"/>
</dbReference>
<evidence type="ECO:0000313" key="2">
    <source>
        <dbReference type="Proteomes" id="UP001443914"/>
    </source>
</evidence>
<dbReference type="EMBL" id="JBDFQZ010000011">
    <property type="protein sequence ID" value="KAK9675675.1"/>
    <property type="molecule type" value="Genomic_DNA"/>
</dbReference>
<accession>A0AAW1HGX7</accession>
<sequence>MCFMREGATLRRSSLFPISSSFSPERVKTDFDGTFKRLNTAPAGAPNRLNAEPLLFEFGMMVVVPAQPLFSATPNLLKTFPRFVGENCCNVTVFPNLLNGERRKVSTDGAILSKTDLAR</sequence>
<gene>
    <name evidence="1" type="ORF">RND81_11G022600</name>
</gene>
<organism evidence="1 2">
    <name type="scientific">Saponaria officinalis</name>
    <name type="common">Common soapwort</name>
    <name type="synonym">Lychnis saponaria</name>
    <dbReference type="NCBI Taxonomy" id="3572"/>
    <lineage>
        <taxon>Eukaryota</taxon>
        <taxon>Viridiplantae</taxon>
        <taxon>Streptophyta</taxon>
        <taxon>Embryophyta</taxon>
        <taxon>Tracheophyta</taxon>
        <taxon>Spermatophyta</taxon>
        <taxon>Magnoliopsida</taxon>
        <taxon>eudicotyledons</taxon>
        <taxon>Gunneridae</taxon>
        <taxon>Pentapetalae</taxon>
        <taxon>Caryophyllales</taxon>
        <taxon>Caryophyllaceae</taxon>
        <taxon>Caryophylleae</taxon>
        <taxon>Saponaria</taxon>
    </lineage>
</organism>
<keyword evidence="2" id="KW-1185">Reference proteome</keyword>
<comment type="caution">
    <text evidence="1">The sequence shown here is derived from an EMBL/GenBank/DDBJ whole genome shotgun (WGS) entry which is preliminary data.</text>
</comment>
<name>A0AAW1HGX7_SAPOF</name>
<proteinExistence type="predicted"/>
<reference evidence="1" key="1">
    <citation type="submission" date="2024-03" db="EMBL/GenBank/DDBJ databases">
        <title>WGS assembly of Saponaria officinalis var. Norfolk2.</title>
        <authorList>
            <person name="Jenkins J."/>
            <person name="Shu S."/>
            <person name="Grimwood J."/>
            <person name="Barry K."/>
            <person name="Goodstein D."/>
            <person name="Schmutz J."/>
            <person name="Leebens-Mack J."/>
            <person name="Osbourn A."/>
        </authorList>
    </citation>
    <scope>NUCLEOTIDE SEQUENCE [LARGE SCALE GENOMIC DNA]</scope>
    <source>
        <strain evidence="1">JIC</strain>
    </source>
</reference>
<protein>
    <submittedName>
        <fullName evidence="1">Uncharacterized protein</fullName>
    </submittedName>
</protein>